<dbReference type="Proteomes" id="UP001549167">
    <property type="component" value="Unassembled WGS sequence"/>
</dbReference>
<keyword evidence="1" id="KW-0472">Membrane</keyword>
<keyword evidence="3" id="KW-1185">Reference proteome</keyword>
<accession>A0ABV2KUS9</accession>
<feature type="transmembrane region" description="Helical" evidence="1">
    <location>
        <begin position="256"/>
        <end position="277"/>
    </location>
</feature>
<protein>
    <recommendedName>
        <fullName evidence="4">DUF3068 domain-containing protein</fullName>
    </recommendedName>
</protein>
<evidence type="ECO:0000313" key="2">
    <source>
        <dbReference type="EMBL" id="MET3682877.1"/>
    </source>
</evidence>
<proteinExistence type="predicted"/>
<dbReference type="RefSeq" id="WP_354219479.1">
    <property type="nucleotide sequence ID" value="NZ_JBEPMX010000003.1"/>
</dbReference>
<sequence>MKKAIIVLVIGAVLSAVSIQPLYLMGQEVWLQQQVNAKYTIETVYHPVDQTTDAFHDMLYLQDGQMTPFANMSRAVVINGERVNSYDGFMNHVNDGEANQLSRTVSFYETDVTIRDTFHDVSRADVREKAQVDVMINGHNYAGSSELEIRPTYLDNNRYHGYIGMLKMTERATDEESLVIIQRLFGHPRTVAEEEYSWKAITVNANGDVETEIFTRDELDNPAYHGDMINQATVLPMSLGYRSNVLHMYPTLFYPFLYPFGTMLVGSVMVVIGMRLWKTR</sequence>
<dbReference type="EMBL" id="JBEPMX010000003">
    <property type="protein sequence ID" value="MET3682877.1"/>
    <property type="molecule type" value="Genomic_DNA"/>
</dbReference>
<comment type="caution">
    <text evidence="2">The sequence shown here is derived from an EMBL/GenBank/DDBJ whole genome shotgun (WGS) entry which is preliminary data.</text>
</comment>
<organism evidence="2 3">
    <name type="scientific">Alkalibacillus flavidus</name>
    <dbReference type="NCBI Taxonomy" id="546021"/>
    <lineage>
        <taxon>Bacteria</taxon>
        <taxon>Bacillati</taxon>
        <taxon>Bacillota</taxon>
        <taxon>Bacilli</taxon>
        <taxon>Bacillales</taxon>
        <taxon>Bacillaceae</taxon>
        <taxon>Alkalibacillus</taxon>
    </lineage>
</organism>
<gene>
    <name evidence="2" type="ORF">ABID56_000967</name>
</gene>
<keyword evidence="1" id="KW-1133">Transmembrane helix</keyword>
<reference evidence="2 3" key="1">
    <citation type="submission" date="2024-06" db="EMBL/GenBank/DDBJ databases">
        <title>Genomic Encyclopedia of Type Strains, Phase IV (KMG-IV): sequencing the most valuable type-strain genomes for metagenomic binning, comparative biology and taxonomic classification.</title>
        <authorList>
            <person name="Goeker M."/>
        </authorList>
    </citation>
    <scope>NUCLEOTIDE SEQUENCE [LARGE SCALE GENOMIC DNA]</scope>
    <source>
        <strain evidence="2 3">DSM 23520</strain>
    </source>
</reference>
<keyword evidence="1" id="KW-0812">Transmembrane</keyword>
<evidence type="ECO:0000256" key="1">
    <source>
        <dbReference type="SAM" id="Phobius"/>
    </source>
</evidence>
<name>A0ABV2KUS9_9BACI</name>
<evidence type="ECO:0008006" key="4">
    <source>
        <dbReference type="Google" id="ProtNLM"/>
    </source>
</evidence>
<evidence type="ECO:0000313" key="3">
    <source>
        <dbReference type="Proteomes" id="UP001549167"/>
    </source>
</evidence>